<dbReference type="EMBL" id="CP006912">
    <property type="protein sequence ID" value="AHB49646.1"/>
    <property type="molecule type" value="Genomic_DNA"/>
</dbReference>
<dbReference type="GO" id="GO:0003700">
    <property type="term" value="F:DNA-binding transcription factor activity"/>
    <property type="evidence" value="ECO:0007669"/>
    <property type="project" value="TreeGrafter"/>
</dbReference>
<dbReference type="AlphaFoldDB" id="V5SFI4"/>
<accession>V5SFI4</accession>
<dbReference type="InterPro" id="IPR001387">
    <property type="entry name" value="Cro/C1-type_HTH"/>
</dbReference>
<dbReference type="PROSITE" id="PS50943">
    <property type="entry name" value="HTH_CROC1"/>
    <property type="match status" value="1"/>
</dbReference>
<protein>
    <submittedName>
        <fullName evidence="4">Transcriptional regulator</fullName>
    </submittedName>
</protein>
<dbReference type="STRING" id="1029756.W911_16495"/>
<dbReference type="SMART" id="SM00530">
    <property type="entry name" value="HTH_XRE"/>
    <property type="match status" value="1"/>
</dbReference>
<dbReference type="InterPro" id="IPR014710">
    <property type="entry name" value="RmlC-like_jellyroll"/>
</dbReference>
<reference evidence="4 5" key="1">
    <citation type="journal article" date="2014" name="Genome Announc.">
        <title>Complete Genome Sequence of Hyphomicrobium nitrativorans Strain NL23, a Denitrifying Bacterium Isolated from Biofilm of a Methanol-Fed Denitrification System Treating Seawater at the Montreal Biodome.</title>
        <authorList>
            <person name="Martineau C."/>
            <person name="Villeneuve C."/>
            <person name="Mauffrey F."/>
            <person name="Villemur R."/>
        </authorList>
    </citation>
    <scope>NUCLEOTIDE SEQUENCE [LARGE SCALE GENOMIC DNA]</scope>
    <source>
        <strain evidence="4">NL23</strain>
    </source>
</reference>
<dbReference type="RefSeq" id="WP_023788597.1">
    <property type="nucleotide sequence ID" value="NC_022997.1"/>
</dbReference>
<dbReference type="PANTHER" id="PTHR46797">
    <property type="entry name" value="HTH-TYPE TRANSCRIPTIONAL REGULATOR"/>
    <property type="match status" value="1"/>
</dbReference>
<dbReference type="InterPro" id="IPR050807">
    <property type="entry name" value="TransReg_Diox_bact_type"/>
</dbReference>
<keyword evidence="5" id="KW-1185">Reference proteome</keyword>
<name>V5SFI4_9HYPH</name>
<sequence>MSRTETEDGGRLAGVSPEVRPPGGPAGARNVPFIVGGNLRRLRKAHGLSLERLAELSGVSRAMLGQIETAKSVPTVSLLWRVADALGVPVATLVASESEPLAVVLSRSGASLLVGSEGRYASRSLLPHGRAASTGFFELHIAGSHREACPAAPIGTRHSLVVAHGSLTVSIGDETPIALAEGDAVAFEGGTPYAIENPAGSEAIAYLVVVSPTP</sequence>
<dbReference type="Gene3D" id="2.60.120.10">
    <property type="entry name" value="Jelly Rolls"/>
    <property type="match status" value="1"/>
</dbReference>
<dbReference type="HOGENOM" id="CLU_085376_5_0_5"/>
<organism evidence="4 5">
    <name type="scientific">Hyphomicrobium nitrativorans NL23</name>
    <dbReference type="NCBI Taxonomy" id="1029756"/>
    <lineage>
        <taxon>Bacteria</taxon>
        <taxon>Pseudomonadati</taxon>
        <taxon>Pseudomonadota</taxon>
        <taxon>Alphaproteobacteria</taxon>
        <taxon>Hyphomicrobiales</taxon>
        <taxon>Hyphomicrobiaceae</taxon>
        <taxon>Hyphomicrobium</taxon>
    </lineage>
</organism>
<feature type="compositionally biased region" description="Basic and acidic residues" evidence="2">
    <location>
        <begin position="1"/>
        <end position="10"/>
    </location>
</feature>
<dbReference type="CDD" id="cd00093">
    <property type="entry name" value="HTH_XRE"/>
    <property type="match status" value="1"/>
</dbReference>
<evidence type="ECO:0000313" key="5">
    <source>
        <dbReference type="Proteomes" id="UP000018542"/>
    </source>
</evidence>
<dbReference type="InterPro" id="IPR010982">
    <property type="entry name" value="Lambda_DNA-bd_dom_sf"/>
</dbReference>
<evidence type="ECO:0000256" key="1">
    <source>
        <dbReference type="ARBA" id="ARBA00023125"/>
    </source>
</evidence>
<dbReference type="Gene3D" id="1.10.260.40">
    <property type="entry name" value="lambda repressor-like DNA-binding domains"/>
    <property type="match status" value="1"/>
</dbReference>
<dbReference type="OrthoDB" id="189170at2"/>
<dbReference type="KEGG" id="hni:W911_16495"/>
<dbReference type="Pfam" id="PF01381">
    <property type="entry name" value="HTH_3"/>
    <property type="match status" value="1"/>
</dbReference>
<dbReference type="GO" id="GO:0003677">
    <property type="term" value="F:DNA binding"/>
    <property type="evidence" value="ECO:0007669"/>
    <property type="project" value="UniProtKB-KW"/>
</dbReference>
<dbReference type="GO" id="GO:0005829">
    <property type="term" value="C:cytosol"/>
    <property type="evidence" value="ECO:0007669"/>
    <property type="project" value="TreeGrafter"/>
</dbReference>
<dbReference type="SUPFAM" id="SSF51182">
    <property type="entry name" value="RmlC-like cupins"/>
    <property type="match status" value="1"/>
</dbReference>
<dbReference type="InterPro" id="IPR011051">
    <property type="entry name" value="RmlC_Cupin_sf"/>
</dbReference>
<dbReference type="SUPFAM" id="SSF47413">
    <property type="entry name" value="lambda repressor-like DNA-binding domains"/>
    <property type="match status" value="1"/>
</dbReference>
<proteinExistence type="predicted"/>
<evidence type="ECO:0000259" key="3">
    <source>
        <dbReference type="PROSITE" id="PS50943"/>
    </source>
</evidence>
<feature type="domain" description="HTH cro/C1-type" evidence="3">
    <location>
        <begin position="39"/>
        <end position="93"/>
    </location>
</feature>
<dbReference type="PATRIC" id="fig|1029756.8.peg.3437"/>
<keyword evidence="1" id="KW-0238">DNA-binding</keyword>
<evidence type="ECO:0000256" key="2">
    <source>
        <dbReference type="SAM" id="MobiDB-lite"/>
    </source>
</evidence>
<evidence type="ECO:0000313" key="4">
    <source>
        <dbReference type="EMBL" id="AHB49646.1"/>
    </source>
</evidence>
<gene>
    <name evidence="4" type="ORF">W911_16495</name>
</gene>
<dbReference type="PANTHER" id="PTHR46797:SF1">
    <property type="entry name" value="METHYLPHOSPHONATE SYNTHASE"/>
    <property type="match status" value="1"/>
</dbReference>
<feature type="region of interest" description="Disordered" evidence="2">
    <location>
        <begin position="1"/>
        <end position="27"/>
    </location>
</feature>
<dbReference type="Proteomes" id="UP000018542">
    <property type="component" value="Chromosome"/>
</dbReference>